<organism evidence="2 3">
    <name type="scientific">Portunus trituberculatus</name>
    <name type="common">Swimming crab</name>
    <name type="synonym">Neptunus trituberculatus</name>
    <dbReference type="NCBI Taxonomy" id="210409"/>
    <lineage>
        <taxon>Eukaryota</taxon>
        <taxon>Metazoa</taxon>
        <taxon>Ecdysozoa</taxon>
        <taxon>Arthropoda</taxon>
        <taxon>Crustacea</taxon>
        <taxon>Multicrustacea</taxon>
        <taxon>Malacostraca</taxon>
        <taxon>Eumalacostraca</taxon>
        <taxon>Eucarida</taxon>
        <taxon>Decapoda</taxon>
        <taxon>Pleocyemata</taxon>
        <taxon>Brachyura</taxon>
        <taxon>Eubrachyura</taxon>
        <taxon>Portunoidea</taxon>
        <taxon>Portunidae</taxon>
        <taxon>Portuninae</taxon>
        <taxon>Portunus</taxon>
    </lineage>
</organism>
<sequence length="79" mass="8533">MEVVMAVVAVLVPFWSSARPSGVTGCKPRVKLQRSVRLHLVTFISARLGSVRLGSLSWFGLPQFGSDRVGSGRSLLHPS</sequence>
<evidence type="ECO:0008006" key="4">
    <source>
        <dbReference type="Google" id="ProtNLM"/>
    </source>
</evidence>
<evidence type="ECO:0000256" key="1">
    <source>
        <dbReference type="SAM" id="SignalP"/>
    </source>
</evidence>
<evidence type="ECO:0000313" key="3">
    <source>
        <dbReference type="Proteomes" id="UP000324222"/>
    </source>
</evidence>
<reference evidence="2 3" key="1">
    <citation type="submission" date="2019-05" db="EMBL/GenBank/DDBJ databases">
        <title>Another draft genome of Portunus trituberculatus and its Hox gene families provides insights of decapod evolution.</title>
        <authorList>
            <person name="Jeong J.-H."/>
            <person name="Song I."/>
            <person name="Kim S."/>
            <person name="Choi T."/>
            <person name="Kim D."/>
            <person name="Ryu S."/>
            <person name="Kim W."/>
        </authorList>
    </citation>
    <scope>NUCLEOTIDE SEQUENCE [LARGE SCALE GENOMIC DNA]</scope>
    <source>
        <tissue evidence="2">Muscle</tissue>
    </source>
</reference>
<dbReference type="EMBL" id="VSRR010017731">
    <property type="protein sequence ID" value="MPC60627.1"/>
    <property type="molecule type" value="Genomic_DNA"/>
</dbReference>
<accession>A0A5B7GTX8</accession>
<keyword evidence="3" id="KW-1185">Reference proteome</keyword>
<feature type="signal peptide" evidence="1">
    <location>
        <begin position="1"/>
        <end position="25"/>
    </location>
</feature>
<feature type="chain" id="PRO_5023080802" description="Secreted protein" evidence="1">
    <location>
        <begin position="26"/>
        <end position="79"/>
    </location>
</feature>
<proteinExistence type="predicted"/>
<evidence type="ECO:0000313" key="2">
    <source>
        <dbReference type="EMBL" id="MPC60627.1"/>
    </source>
</evidence>
<gene>
    <name evidence="2" type="ORF">E2C01_054680</name>
</gene>
<comment type="caution">
    <text evidence="2">The sequence shown here is derived from an EMBL/GenBank/DDBJ whole genome shotgun (WGS) entry which is preliminary data.</text>
</comment>
<dbReference type="AlphaFoldDB" id="A0A5B7GTX8"/>
<dbReference type="Proteomes" id="UP000324222">
    <property type="component" value="Unassembled WGS sequence"/>
</dbReference>
<keyword evidence="1" id="KW-0732">Signal</keyword>
<protein>
    <recommendedName>
        <fullName evidence="4">Secreted protein</fullName>
    </recommendedName>
</protein>
<name>A0A5B7GTX8_PORTR</name>